<dbReference type="AlphaFoldDB" id="A0A8R2JRA4"/>
<sequence>MGLLIGFLPLMGWRAAKGPTLDACEFSRVMDYNYLVFLYLATIILPALFMATSYAHIYTVVIKQVYL</sequence>
<dbReference type="KEGG" id="api:115033892"/>
<dbReference type="OrthoDB" id="284782at2759"/>
<dbReference type="RefSeq" id="XP_029344487.1">
    <property type="nucleotide sequence ID" value="XM_029488627.1"/>
</dbReference>
<evidence type="ECO:0000313" key="3">
    <source>
        <dbReference type="Proteomes" id="UP000007819"/>
    </source>
</evidence>
<dbReference type="Proteomes" id="UP000007819">
    <property type="component" value="Chromosome A1"/>
</dbReference>
<organism evidence="2 3">
    <name type="scientific">Acyrthosiphon pisum</name>
    <name type="common">Pea aphid</name>
    <dbReference type="NCBI Taxonomy" id="7029"/>
    <lineage>
        <taxon>Eukaryota</taxon>
        <taxon>Metazoa</taxon>
        <taxon>Ecdysozoa</taxon>
        <taxon>Arthropoda</taxon>
        <taxon>Hexapoda</taxon>
        <taxon>Insecta</taxon>
        <taxon>Pterygota</taxon>
        <taxon>Neoptera</taxon>
        <taxon>Paraneoptera</taxon>
        <taxon>Hemiptera</taxon>
        <taxon>Sternorrhyncha</taxon>
        <taxon>Aphidomorpha</taxon>
        <taxon>Aphidoidea</taxon>
        <taxon>Aphididae</taxon>
        <taxon>Macrosiphini</taxon>
        <taxon>Acyrthosiphon</taxon>
    </lineage>
</organism>
<dbReference type="GeneID" id="115033892"/>
<evidence type="ECO:0000256" key="1">
    <source>
        <dbReference type="SAM" id="Phobius"/>
    </source>
</evidence>
<keyword evidence="1" id="KW-0812">Transmembrane</keyword>
<dbReference type="Gene3D" id="1.20.1070.10">
    <property type="entry name" value="Rhodopsin 7-helix transmembrane proteins"/>
    <property type="match status" value="1"/>
</dbReference>
<keyword evidence="3" id="KW-1185">Reference proteome</keyword>
<reference evidence="3" key="1">
    <citation type="submission" date="2010-06" db="EMBL/GenBank/DDBJ databases">
        <authorList>
            <person name="Jiang H."/>
            <person name="Abraham K."/>
            <person name="Ali S."/>
            <person name="Alsbrooks S.L."/>
            <person name="Anim B.N."/>
            <person name="Anosike U.S."/>
            <person name="Attaway T."/>
            <person name="Bandaranaike D.P."/>
            <person name="Battles P.K."/>
            <person name="Bell S.N."/>
            <person name="Bell A.V."/>
            <person name="Beltran B."/>
            <person name="Bickham C."/>
            <person name="Bustamante Y."/>
            <person name="Caleb T."/>
            <person name="Canada A."/>
            <person name="Cardenas V."/>
            <person name="Carter K."/>
            <person name="Chacko J."/>
            <person name="Chandrabose M.N."/>
            <person name="Chavez D."/>
            <person name="Chavez A."/>
            <person name="Chen L."/>
            <person name="Chu H.-S."/>
            <person name="Claassen K.J."/>
            <person name="Cockrell R."/>
            <person name="Collins M."/>
            <person name="Cooper J.A."/>
            <person name="Cree A."/>
            <person name="Curry S.M."/>
            <person name="Da Y."/>
            <person name="Dao M.D."/>
            <person name="Das B."/>
            <person name="Davila M.-L."/>
            <person name="Davy-Carroll L."/>
            <person name="Denson S."/>
            <person name="Dinh H."/>
            <person name="Ebong V.E."/>
            <person name="Edwards J.R."/>
            <person name="Egan A."/>
            <person name="El-Daye J."/>
            <person name="Escobedo L."/>
            <person name="Fernandez S."/>
            <person name="Fernando P.R."/>
            <person name="Flagg N."/>
            <person name="Forbes L.D."/>
            <person name="Fowler R.G."/>
            <person name="Fu Q."/>
            <person name="Gabisi R.A."/>
            <person name="Ganer J."/>
            <person name="Garbino Pronczuk A."/>
            <person name="Garcia R.M."/>
            <person name="Garner T."/>
            <person name="Garrett T.E."/>
            <person name="Gonzalez D.A."/>
            <person name="Hamid H."/>
            <person name="Hawkins E.S."/>
            <person name="Hirani K."/>
            <person name="Hogues M.E."/>
            <person name="Hollins B."/>
            <person name="Hsiao C.-H."/>
            <person name="Jabil R."/>
            <person name="James M.L."/>
            <person name="Jhangiani S.N."/>
            <person name="Johnson B."/>
            <person name="Johnson Q."/>
            <person name="Joshi V."/>
            <person name="Kalu J.B."/>
            <person name="Kam C."/>
            <person name="Kashfia A."/>
            <person name="Keebler J."/>
            <person name="Kisamo H."/>
            <person name="Kovar C.L."/>
            <person name="Lago L.A."/>
            <person name="Lai C.-Y."/>
            <person name="Laidlaw J."/>
            <person name="Lara F."/>
            <person name="Le T.-K."/>
            <person name="Lee S.L."/>
            <person name="Legall F.H."/>
            <person name="Lemon S.J."/>
            <person name="Lewis L.R."/>
            <person name="Li B."/>
            <person name="Liu Y."/>
            <person name="Liu Y.-S."/>
            <person name="Lopez J."/>
            <person name="Lozado R.J."/>
            <person name="Lu J."/>
            <person name="Madu R.C."/>
            <person name="Maheshwari M."/>
            <person name="Maheshwari R."/>
            <person name="Malloy K."/>
            <person name="Martinez E."/>
            <person name="Mathew T."/>
            <person name="Mercado I.C."/>
            <person name="Mercado C."/>
            <person name="Meyer B."/>
            <person name="Montgomery K."/>
            <person name="Morgan M.B."/>
            <person name="Munidasa M."/>
            <person name="Nazareth L.V."/>
            <person name="Nelson J."/>
            <person name="Ng B.M."/>
            <person name="Nguyen N.B."/>
            <person name="Nguyen P.Q."/>
            <person name="Nguyen T."/>
            <person name="Obregon M."/>
            <person name="Okwuonu G.O."/>
            <person name="Onwere C.G."/>
            <person name="Orozco G."/>
            <person name="Parra A."/>
            <person name="Patel S."/>
            <person name="Patil S."/>
            <person name="Perez A."/>
            <person name="Perez Y."/>
            <person name="Pham C."/>
            <person name="Primus E.L."/>
            <person name="Pu L.-L."/>
            <person name="Puazo M."/>
            <person name="Qin X."/>
            <person name="Quiroz J.B."/>
            <person name="Reese J."/>
            <person name="Richards S."/>
            <person name="Rives C.M."/>
            <person name="Robberts R."/>
            <person name="Ruiz S.J."/>
            <person name="Ruiz M.J."/>
            <person name="Santibanez J."/>
            <person name="Schneider B.W."/>
            <person name="Sisson I."/>
            <person name="Smith M."/>
            <person name="Sodergren E."/>
            <person name="Song X.-Z."/>
            <person name="Song B.B."/>
            <person name="Summersgill H."/>
            <person name="Thelus R."/>
            <person name="Thornton R.D."/>
            <person name="Trejos Z.Y."/>
            <person name="Usmani K."/>
            <person name="Vattathil S."/>
            <person name="Villasana D."/>
            <person name="Walker D.L."/>
            <person name="Wang S."/>
            <person name="Wang K."/>
            <person name="White C.S."/>
            <person name="Williams A.C."/>
            <person name="Williamson J."/>
            <person name="Wilson K."/>
            <person name="Woghiren I.O."/>
            <person name="Woodworth J.R."/>
            <person name="Worley K.C."/>
            <person name="Wright R.A."/>
            <person name="Wu W."/>
            <person name="Young L."/>
            <person name="Zhang L."/>
            <person name="Zhang J."/>
            <person name="Zhu Y."/>
            <person name="Muzny D.M."/>
            <person name="Weinstock G."/>
            <person name="Gibbs R.A."/>
        </authorList>
    </citation>
    <scope>NUCLEOTIDE SEQUENCE [LARGE SCALE GENOMIC DNA]</scope>
    <source>
        <strain evidence="3">LSR1</strain>
    </source>
</reference>
<proteinExistence type="predicted"/>
<evidence type="ECO:0000313" key="2">
    <source>
        <dbReference type="EnsemblMetazoa" id="XP_029344487.1"/>
    </source>
</evidence>
<keyword evidence="1" id="KW-0472">Membrane</keyword>
<accession>A0A8R2JRA4</accession>
<reference evidence="2" key="2">
    <citation type="submission" date="2022-06" db="UniProtKB">
        <authorList>
            <consortium name="EnsemblMetazoa"/>
        </authorList>
    </citation>
    <scope>IDENTIFICATION</scope>
</reference>
<keyword evidence="1" id="KW-1133">Transmembrane helix</keyword>
<feature type="transmembrane region" description="Helical" evidence="1">
    <location>
        <begin position="32"/>
        <end position="57"/>
    </location>
</feature>
<name>A0A8R2JRA4_ACYPI</name>
<protein>
    <submittedName>
        <fullName evidence="2">Uncharacterized protein</fullName>
    </submittedName>
</protein>
<dbReference type="EnsemblMetazoa" id="XM_029488627.1">
    <property type="protein sequence ID" value="XP_029344487.1"/>
    <property type="gene ID" value="LOC115033892"/>
</dbReference>